<dbReference type="OrthoDB" id="2969215at2759"/>
<dbReference type="EMBL" id="PXOA01000535">
    <property type="protein sequence ID" value="RFU74473.1"/>
    <property type="molecule type" value="Genomic_DNA"/>
</dbReference>
<accession>A0A395NFE4</accession>
<organism evidence="2 3">
    <name type="scientific">Trichoderma arundinaceum</name>
    <dbReference type="NCBI Taxonomy" id="490622"/>
    <lineage>
        <taxon>Eukaryota</taxon>
        <taxon>Fungi</taxon>
        <taxon>Dikarya</taxon>
        <taxon>Ascomycota</taxon>
        <taxon>Pezizomycotina</taxon>
        <taxon>Sordariomycetes</taxon>
        <taxon>Hypocreomycetidae</taxon>
        <taxon>Hypocreales</taxon>
        <taxon>Hypocreaceae</taxon>
        <taxon>Trichoderma</taxon>
    </lineage>
</organism>
<name>A0A395NFE4_TRIAR</name>
<dbReference type="InterPro" id="IPR031837">
    <property type="entry name" value="DUF5071"/>
</dbReference>
<gene>
    <name evidence="2" type="ORF">TARUN_7798</name>
</gene>
<protein>
    <recommendedName>
        <fullName evidence="1">DUF5071 domain-containing protein</fullName>
    </recommendedName>
</protein>
<keyword evidence="3" id="KW-1185">Reference proteome</keyword>
<evidence type="ECO:0000313" key="3">
    <source>
        <dbReference type="Proteomes" id="UP000266272"/>
    </source>
</evidence>
<reference evidence="2 3" key="1">
    <citation type="journal article" date="2018" name="PLoS Pathog.">
        <title>Evolution of structural diversity of trichothecenes, a family of toxins produced by plant pathogenic and entomopathogenic fungi.</title>
        <authorList>
            <person name="Proctor R.H."/>
            <person name="McCormick S.P."/>
            <person name="Kim H.S."/>
            <person name="Cardoza R.E."/>
            <person name="Stanley A.M."/>
            <person name="Lindo L."/>
            <person name="Kelly A."/>
            <person name="Brown D.W."/>
            <person name="Lee T."/>
            <person name="Vaughan M.M."/>
            <person name="Alexander N.J."/>
            <person name="Busman M."/>
            <person name="Gutierrez S."/>
        </authorList>
    </citation>
    <scope>NUCLEOTIDE SEQUENCE [LARGE SCALE GENOMIC DNA]</scope>
    <source>
        <strain evidence="2 3">IBT 40837</strain>
    </source>
</reference>
<evidence type="ECO:0000259" key="1">
    <source>
        <dbReference type="Pfam" id="PF16804"/>
    </source>
</evidence>
<dbReference type="Proteomes" id="UP000266272">
    <property type="component" value="Unassembled WGS sequence"/>
</dbReference>
<dbReference type="CDD" id="cd11743">
    <property type="entry name" value="Cthe_2751_like"/>
    <property type="match status" value="1"/>
</dbReference>
<dbReference type="InterPro" id="IPR038692">
    <property type="entry name" value="Cthe_2751_sf"/>
</dbReference>
<feature type="domain" description="DUF5071" evidence="1">
    <location>
        <begin position="206"/>
        <end position="329"/>
    </location>
</feature>
<evidence type="ECO:0000313" key="2">
    <source>
        <dbReference type="EMBL" id="RFU74473.1"/>
    </source>
</evidence>
<comment type="caution">
    <text evidence="2">The sequence shown here is derived from an EMBL/GenBank/DDBJ whole genome shotgun (WGS) entry which is preliminary data.</text>
</comment>
<dbReference type="Pfam" id="PF16804">
    <property type="entry name" value="DUF5071"/>
    <property type="match status" value="1"/>
</dbReference>
<dbReference type="Gene3D" id="1.25.40.750">
    <property type="entry name" value="Domain of unknown function DUF5071"/>
    <property type="match status" value="1"/>
</dbReference>
<dbReference type="AlphaFoldDB" id="A0A395NFE4"/>
<sequence>MVKFGFGACIPAQRSATTCTITAYPAASKRLLGTRSTCSILRLRAIPRAKGIMTSSQLQQIEAVRWSREALDEAIGRGSLDHVLRWVAASSTNAAEEDAAANEDQISKTRACKILIERAGEPTIIHGISSVLSRPITTRDGFFTACAGVDGILSYLPLATLRLYKSALEALISANTGDSPPGVSVPSLTSRAKDAVKFVDHPDLAWAPQHKFDFMGERSLAERVHSAEQMKPHASELLGWLADYNWPPCSGCIEQLARFPEVAVGPIKEIIPENGNDPEWLLHIVEFVEEYVPVGQLWQSLEPELTMLANSEAEDEENRELAEAARRLLDSLREWRTKQGVRE</sequence>
<proteinExistence type="predicted"/>